<proteinExistence type="inferred from homology"/>
<protein>
    <submittedName>
        <fullName evidence="4">Alpha/beta hydrolase-fold protein</fullName>
    </submittedName>
</protein>
<dbReference type="RefSeq" id="WP_251590122.1">
    <property type="nucleotide sequence ID" value="NZ_JAMLJI010000001.1"/>
</dbReference>
<dbReference type="SUPFAM" id="SSF53474">
    <property type="entry name" value="alpha/beta-Hydrolases"/>
    <property type="match status" value="1"/>
</dbReference>
<dbReference type="InterPro" id="IPR029058">
    <property type="entry name" value="AB_hydrolase_fold"/>
</dbReference>
<dbReference type="PANTHER" id="PTHR40841">
    <property type="entry name" value="SIDEROPHORE TRIACETYLFUSARININE C ESTERASE"/>
    <property type="match status" value="1"/>
</dbReference>
<gene>
    <name evidence="4" type="ORF">QC825_11365</name>
</gene>
<feature type="region of interest" description="Disordered" evidence="3">
    <location>
        <begin position="239"/>
        <end position="258"/>
    </location>
</feature>
<dbReference type="InterPro" id="IPR052558">
    <property type="entry name" value="Siderophore_Hydrolase_D"/>
</dbReference>
<name>A0ABU1GYN7_9GAMM</name>
<keyword evidence="2 4" id="KW-0378">Hydrolase</keyword>
<dbReference type="Gene3D" id="3.40.50.1820">
    <property type="entry name" value="alpha/beta hydrolase"/>
    <property type="match status" value="1"/>
</dbReference>
<dbReference type="GO" id="GO:0016787">
    <property type="term" value="F:hydrolase activity"/>
    <property type="evidence" value="ECO:0007669"/>
    <property type="project" value="UniProtKB-KW"/>
</dbReference>
<dbReference type="InterPro" id="IPR000801">
    <property type="entry name" value="Esterase-like"/>
</dbReference>
<dbReference type="Pfam" id="PF00756">
    <property type="entry name" value="Esterase"/>
    <property type="match status" value="1"/>
</dbReference>
<keyword evidence="5" id="KW-1185">Reference proteome</keyword>
<dbReference type="EMBL" id="JARWAO010000006">
    <property type="protein sequence ID" value="MDR5896672.1"/>
    <property type="molecule type" value="Genomic_DNA"/>
</dbReference>
<comment type="caution">
    <text evidence="4">The sequence shown here is derived from an EMBL/GenBank/DDBJ whole genome shotgun (WGS) entry which is preliminary data.</text>
</comment>
<comment type="similarity">
    <text evidence="1">Belongs to the esterase D family.</text>
</comment>
<dbReference type="Proteomes" id="UP001269375">
    <property type="component" value="Unassembled WGS sequence"/>
</dbReference>
<evidence type="ECO:0000256" key="1">
    <source>
        <dbReference type="ARBA" id="ARBA00005622"/>
    </source>
</evidence>
<evidence type="ECO:0000313" key="5">
    <source>
        <dbReference type="Proteomes" id="UP001269375"/>
    </source>
</evidence>
<reference evidence="4 5" key="1">
    <citation type="submission" date="2023-04" db="EMBL/GenBank/DDBJ databases">
        <title>A long-awaited taxogenomic arrangement of the family Halomonadaceae.</title>
        <authorList>
            <person name="De La Haba R."/>
            <person name="Chuvochina M."/>
            <person name="Wittouck S."/>
            <person name="Arahal D.R."/>
            <person name="Sanchez-Porro C."/>
            <person name="Hugenholtz P."/>
            <person name="Ventosa A."/>
        </authorList>
    </citation>
    <scope>NUCLEOTIDE SEQUENCE [LARGE SCALE GENOMIC DNA]</scope>
    <source>
        <strain evidence="4 5">DSM 22428</strain>
    </source>
</reference>
<dbReference type="PANTHER" id="PTHR40841:SF2">
    <property type="entry name" value="SIDEROPHORE-DEGRADING ESTERASE (EUROFUNG)"/>
    <property type="match status" value="1"/>
</dbReference>
<evidence type="ECO:0000256" key="3">
    <source>
        <dbReference type="SAM" id="MobiDB-lite"/>
    </source>
</evidence>
<evidence type="ECO:0000256" key="2">
    <source>
        <dbReference type="ARBA" id="ARBA00022801"/>
    </source>
</evidence>
<organism evidence="4 5">
    <name type="scientific">Larsenimonas suaedae</name>
    <dbReference type="NCBI Taxonomy" id="1851019"/>
    <lineage>
        <taxon>Bacteria</taxon>
        <taxon>Pseudomonadati</taxon>
        <taxon>Pseudomonadota</taxon>
        <taxon>Gammaproteobacteria</taxon>
        <taxon>Oceanospirillales</taxon>
        <taxon>Halomonadaceae</taxon>
        <taxon>Larsenimonas</taxon>
    </lineage>
</organism>
<sequence>MSLLSGAISVGASQAQAASNADSSSAMSIPDTKTFTLHNASDQAYSIMTYVPDVKAPPGGFPVIYLLDGNATFPIAVEAFRLQQAAAHGGLPAAVIVGIGYPHADPFDMVRRAHDYTPMPAPGERTSVTREGKPVAYGGAERFYRFIEQTLKPTIESRYPINTQRQALFGHSYGALFALTTLFRHPDAFQQYIAASPSLWWGNGVMEQLEQAFTPKAIDATNPVRVLLTVGEYEQALSPSERKEANASEVAARRREHQMTNNAKALAQRLNMLDTKRLSATAIVFPQEYHRTVLLVALNRALHFILSPDAG</sequence>
<evidence type="ECO:0000313" key="4">
    <source>
        <dbReference type="EMBL" id="MDR5896672.1"/>
    </source>
</evidence>
<accession>A0ABU1GYN7</accession>